<keyword evidence="2" id="KW-0597">Phosphoprotein</keyword>
<name>A0ABM9P4H6_9FLAO</name>
<dbReference type="InterPro" id="IPR036388">
    <property type="entry name" value="WH-like_DNA-bd_sf"/>
</dbReference>
<evidence type="ECO:0000313" key="5">
    <source>
        <dbReference type="Proteomes" id="UP001497416"/>
    </source>
</evidence>
<keyword evidence="1 4" id="KW-0238">DNA-binding</keyword>
<dbReference type="SMART" id="SM00448">
    <property type="entry name" value="REC"/>
    <property type="match status" value="1"/>
</dbReference>
<dbReference type="RefSeq" id="WP_348713242.1">
    <property type="nucleotide sequence ID" value="NZ_CAXIXY010000006.1"/>
</dbReference>
<organism evidence="4 5">
    <name type="scientific">Tenacibaculum platacis</name>
    <dbReference type="NCBI Taxonomy" id="3137852"/>
    <lineage>
        <taxon>Bacteria</taxon>
        <taxon>Pseudomonadati</taxon>
        <taxon>Bacteroidota</taxon>
        <taxon>Flavobacteriia</taxon>
        <taxon>Flavobacteriales</taxon>
        <taxon>Flavobacteriaceae</taxon>
        <taxon>Tenacibaculum</taxon>
    </lineage>
</organism>
<dbReference type="PANTHER" id="PTHR45566:SF1">
    <property type="entry name" value="HTH-TYPE TRANSCRIPTIONAL REGULATOR YHJB-RELATED"/>
    <property type="match status" value="1"/>
</dbReference>
<feature type="modified residue" description="4-aspartylphosphate" evidence="2">
    <location>
        <position position="57"/>
    </location>
</feature>
<reference evidence="4 5" key="1">
    <citation type="submission" date="2024-05" db="EMBL/GenBank/DDBJ databases">
        <authorList>
            <person name="Duchaud E."/>
        </authorList>
    </citation>
    <scope>NUCLEOTIDE SEQUENCE [LARGE SCALE GENOMIC DNA]</scope>
    <source>
        <strain evidence="4">Ena-SAMPLE-TAB-13-05-2024-13:56:06:370-140302</strain>
    </source>
</reference>
<dbReference type="InterPro" id="IPR051015">
    <property type="entry name" value="EvgA-like"/>
</dbReference>
<dbReference type="InterPro" id="IPR001789">
    <property type="entry name" value="Sig_transdc_resp-reg_receiver"/>
</dbReference>
<proteinExistence type="predicted"/>
<feature type="domain" description="Response regulatory" evidence="3">
    <location>
        <begin position="6"/>
        <end position="122"/>
    </location>
</feature>
<dbReference type="PANTHER" id="PTHR45566">
    <property type="entry name" value="HTH-TYPE TRANSCRIPTIONAL REGULATOR YHJB-RELATED"/>
    <property type="match status" value="1"/>
</dbReference>
<evidence type="ECO:0000259" key="3">
    <source>
        <dbReference type="PROSITE" id="PS50110"/>
    </source>
</evidence>
<dbReference type="PROSITE" id="PS50110">
    <property type="entry name" value="RESPONSE_REGULATORY"/>
    <property type="match status" value="1"/>
</dbReference>
<dbReference type="SUPFAM" id="SSF46894">
    <property type="entry name" value="C-terminal effector domain of the bipartite response regulators"/>
    <property type="match status" value="1"/>
</dbReference>
<dbReference type="Proteomes" id="UP001497416">
    <property type="component" value="Unassembled WGS sequence"/>
</dbReference>
<dbReference type="SUPFAM" id="SSF52172">
    <property type="entry name" value="CheY-like"/>
    <property type="match status" value="1"/>
</dbReference>
<dbReference type="Pfam" id="PF00072">
    <property type="entry name" value="Response_reg"/>
    <property type="match status" value="1"/>
</dbReference>
<evidence type="ECO:0000256" key="1">
    <source>
        <dbReference type="ARBA" id="ARBA00023125"/>
    </source>
</evidence>
<accession>A0ABM9P4H6</accession>
<dbReference type="InterPro" id="IPR011006">
    <property type="entry name" value="CheY-like_superfamily"/>
</dbReference>
<comment type="caution">
    <text evidence="4">The sequence shown here is derived from an EMBL/GenBank/DDBJ whole genome shotgun (WGS) entry which is preliminary data.</text>
</comment>
<keyword evidence="5" id="KW-1185">Reference proteome</keyword>
<sequence length="207" mass="23531">MDKLIKIIIADDNRFFCEALKDSLDQHEEFSLGPYFTNLEDLISYTNSNTLDILVLDVNFNGNNSLDYISQIKKENSNFKIIALTTLNNNYIKGQALENGVDCFVGKDSDLSKFKSVIIDCYAQNKQLGYSESSKVIINNLSFTKRKLEILQALYKHSEQNDAQLSEVLNISLSSLKTHKRELFEITNTTNIKELLKFGIQNGLIIS</sequence>
<gene>
    <name evidence="4" type="ORF">T190607A01A_40313</name>
</gene>
<evidence type="ECO:0000313" key="4">
    <source>
        <dbReference type="EMBL" id="CAL2091924.1"/>
    </source>
</evidence>
<dbReference type="InterPro" id="IPR016032">
    <property type="entry name" value="Sig_transdc_resp-reg_C-effctor"/>
</dbReference>
<dbReference type="EMBL" id="CAXIXY010000006">
    <property type="protein sequence ID" value="CAL2091924.1"/>
    <property type="molecule type" value="Genomic_DNA"/>
</dbReference>
<evidence type="ECO:0000256" key="2">
    <source>
        <dbReference type="PROSITE-ProRule" id="PRU00169"/>
    </source>
</evidence>
<protein>
    <submittedName>
        <fullName evidence="4">DNA-binding NarL/FixJ family response regulator</fullName>
    </submittedName>
</protein>
<dbReference type="Gene3D" id="1.10.10.10">
    <property type="entry name" value="Winged helix-like DNA-binding domain superfamily/Winged helix DNA-binding domain"/>
    <property type="match status" value="1"/>
</dbReference>
<dbReference type="GO" id="GO:0003677">
    <property type="term" value="F:DNA binding"/>
    <property type="evidence" value="ECO:0007669"/>
    <property type="project" value="UniProtKB-KW"/>
</dbReference>
<dbReference type="Gene3D" id="3.40.50.2300">
    <property type="match status" value="1"/>
</dbReference>